<dbReference type="Proteomes" id="UP000011083">
    <property type="component" value="Unassembled WGS sequence"/>
</dbReference>
<feature type="compositionally biased region" description="Acidic residues" evidence="2">
    <location>
        <begin position="167"/>
        <end position="177"/>
    </location>
</feature>
<dbReference type="RefSeq" id="XP_004344654.1">
    <property type="nucleotide sequence ID" value="XM_004344604.1"/>
</dbReference>
<keyword evidence="1" id="KW-0175">Coiled coil</keyword>
<dbReference type="PANTHER" id="PTHR48125">
    <property type="entry name" value="LP07818P1"/>
    <property type="match status" value="1"/>
</dbReference>
<feature type="compositionally biased region" description="Polar residues" evidence="2">
    <location>
        <begin position="178"/>
        <end position="193"/>
    </location>
</feature>
<feature type="coiled-coil region" evidence="1">
    <location>
        <begin position="557"/>
        <end position="708"/>
    </location>
</feature>
<organism evidence="3 4">
    <name type="scientific">Acanthamoeba castellanii (strain ATCC 30010 / Neff)</name>
    <dbReference type="NCBI Taxonomy" id="1257118"/>
    <lineage>
        <taxon>Eukaryota</taxon>
        <taxon>Amoebozoa</taxon>
        <taxon>Discosea</taxon>
        <taxon>Longamoebia</taxon>
        <taxon>Centramoebida</taxon>
        <taxon>Acanthamoebidae</taxon>
        <taxon>Acanthamoeba</taxon>
    </lineage>
</organism>
<dbReference type="VEuPathDB" id="AmoebaDB:ACA1_278820"/>
<evidence type="ECO:0000256" key="2">
    <source>
        <dbReference type="SAM" id="MobiDB-lite"/>
    </source>
</evidence>
<gene>
    <name evidence="3" type="ORF">ACA1_278820</name>
</gene>
<accession>L8H8W7</accession>
<feature type="compositionally biased region" description="Basic and acidic residues" evidence="2">
    <location>
        <begin position="1"/>
        <end position="13"/>
    </location>
</feature>
<dbReference type="KEGG" id="acan:ACA1_278820"/>
<feature type="compositionally biased region" description="Low complexity" evidence="2">
    <location>
        <begin position="873"/>
        <end position="884"/>
    </location>
</feature>
<feature type="compositionally biased region" description="Polar residues" evidence="2">
    <location>
        <begin position="146"/>
        <end position="158"/>
    </location>
</feature>
<feature type="region of interest" description="Disordered" evidence="2">
    <location>
        <begin position="1"/>
        <end position="281"/>
    </location>
</feature>
<dbReference type="EMBL" id="KB007908">
    <property type="protein sequence ID" value="ELR20911.1"/>
    <property type="molecule type" value="Genomic_DNA"/>
</dbReference>
<protein>
    <submittedName>
        <fullName evidence="3">Uncharacterized protein</fullName>
    </submittedName>
</protein>
<feature type="compositionally biased region" description="Acidic residues" evidence="2">
    <location>
        <begin position="197"/>
        <end position="214"/>
    </location>
</feature>
<feature type="compositionally biased region" description="Pro residues" evidence="2">
    <location>
        <begin position="885"/>
        <end position="894"/>
    </location>
</feature>
<dbReference type="PANTHER" id="PTHR48125:SF10">
    <property type="entry name" value="OS12G0136300 PROTEIN"/>
    <property type="match status" value="1"/>
</dbReference>
<keyword evidence="4" id="KW-1185">Reference proteome</keyword>
<sequence>MASCEGKNEEERKAKKSGSLRLRKPKDRPKLMDLQPAPPTTSASEGAVEVLQPGRGRADSAAATTTTTTPPAGEEGTATDSATKKRHQRSRSVGKGGLMNLIGLKKKTTQKNRQGTGATTQADGCGRHGNHAAPLVDAEEGEQSKKTVSAVVTSTADKSAQGPRADDDVDGEGDDQSAPETDSSSAADEQPQPTAADTEEDDADSSELAEQAEADDPRPSSAEDAPPGRPAASRPVSDYGASSSKQINRRNLSGQVKLFPPLPSTPDPATTKQAEAGSPAPTVSVLARAADAPAPAGPPVPALRSHLSAVSVMHQTRLSARKRMTMDPGALKALYAQDPAFQRRLSSTTTSVSAQVSDQTTNTGLVQAPVVEGPEVLLALQTLAEQGIEEDDIWNGKPEVFPLLEPFKNELKKAVGVGCKSSAVNFLLPDISFFGELKAKTFKVNNLQPIAHASLDSLLQLLHAITAKLGGKSMTLRRSSFALSTLAGHQLDPREVLASYGLGSILQMWELRIVVLKRGISGVHAAVDKKPLPNPQQLIFEQVKGLQSQTADLGQRVGHAEAEQRQIEARMEELAREIEKNDREREEARAADEAESQQRLRREWRLDVEGGIERLRGELAQRVEQREARLLSEAKELRDELEQERGQAREKEDRLTSALAALAGEVEAMRAREAQERQRVECLVAVLREEMEERERERTQREQALREEIERAQALMKGGDEAKQAQSELDVAKVVAGLQAENDRQRKELVRRVHGDWEREKQALVAHLQAEWERETRATVQRLREDWELERAKEHEALARRAREEREEKQRELAERERREERSLVQQESGKALREVLETVAKLQSHLEASEKKVERQAKALEILDKRVKAAAVAPPSASSSSAVTPPPPPPPTVVTPAAALSIIAKPAASKRPALKREDQSCANLLLAGLQKRFSAIQQSQAEELEEADDASWQYTP</sequence>
<proteinExistence type="predicted"/>
<dbReference type="GeneID" id="14921783"/>
<feature type="compositionally biased region" description="Polar residues" evidence="2">
    <location>
        <begin position="240"/>
        <end position="254"/>
    </location>
</feature>
<name>L8H8W7_ACACF</name>
<evidence type="ECO:0000256" key="1">
    <source>
        <dbReference type="SAM" id="Coils"/>
    </source>
</evidence>
<feature type="compositionally biased region" description="Basic and acidic residues" evidence="2">
    <location>
        <begin position="798"/>
        <end position="823"/>
    </location>
</feature>
<reference evidence="3 4" key="1">
    <citation type="journal article" date="2013" name="Genome Biol.">
        <title>Genome of Acanthamoeba castellanii highlights extensive lateral gene transfer and early evolution of tyrosine kinase signaling.</title>
        <authorList>
            <person name="Clarke M."/>
            <person name="Lohan A.J."/>
            <person name="Liu B."/>
            <person name="Lagkouvardos I."/>
            <person name="Roy S."/>
            <person name="Zafar N."/>
            <person name="Bertelli C."/>
            <person name="Schilde C."/>
            <person name="Kianianmomeni A."/>
            <person name="Burglin T.R."/>
            <person name="Frech C."/>
            <person name="Turcotte B."/>
            <person name="Kopec K.O."/>
            <person name="Synnott J.M."/>
            <person name="Choo C."/>
            <person name="Paponov I."/>
            <person name="Finkler A."/>
            <person name="Soon Heng Tan C."/>
            <person name="Hutchins A.P."/>
            <person name="Weinmeier T."/>
            <person name="Rattei T."/>
            <person name="Chu J.S."/>
            <person name="Gimenez G."/>
            <person name="Irimia M."/>
            <person name="Rigden D.J."/>
            <person name="Fitzpatrick D.A."/>
            <person name="Lorenzo-Morales J."/>
            <person name="Bateman A."/>
            <person name="Chiu C.H."/>
            <person name="Tang P."/>
            <person name="Hegemann P."/>
            <person name="Fromm H."/>
            <person name="Raoult D."/>
            <person name="Greub G."/>
            <person name="Miranda-Saavedra D."/>
            <person name="Chen N."/>
            <person name="Nash P."/>
            <person name="Ginger M.L."/>
            <person name="Horn M."/>
            <person name="Schaap P."/>
            <person name="Caler L."/>
            <person name="Loftus B."/>
        </authorList>
    </citation>
    <scope>NUCLEOTIDE SEQUENCE [LARGE SCALE GENOMIC DNA]</scope>
    <source>
        <strain evidence="3 4">Neff</strain>
    </source>
</reference>
<feature type="compositionally biased region" description="Basic residues" evidence="2">
    <location>
        <begin position="14"/>
        <end position="27"/>
    </location>
</feature>
<feature type="compositionally biased region" description="Polar residues" evidence="2">
    <location>
        <begin position="111"/>
        <end position="122"/>
    </location>
</feature>
<feature type="region of interest" description="Disordered" evidence="2">
    <location>
        <begin position="873"/>
        <end position="895"/>
    </location>
</feature>
<evidence type="ECO:0000313" key="3">
    <source>
        <dbReference type="EMBL" id="ELR20911.1"/>
    </source>
</evidence>
<dbReference type="STRING" id="1257118.L8H8W7"/>
<dbReference type="OrthoDB" id="16815at2759"/>
<evidence type="ECO:0000313" key="4">
    <source>
        <dbReference type="Proteomes" id="UP000011083"/>
    </source>
</evidence>
<dbReference type="AlphaFoldDB" id="L8H8W7"/>
<feature type="compositionally biased region" description="Low complexity" evidence="2">
    <location>
        <begin position="61"/>
        <end position="79"/>
    </location>
</feature>
<feature type="region of interest" description="Disordered" evidence="2">
    <location>
        <begin position="798"/>
        <end position="828"/>
    </location>
</feature>